<proteinExistence type="predicted"/>
<gene>
    <name evidence="2" type="ORF">A2042_08345</name>
</gene>
<dbReference type="Proteomes" id="UP000178526">
    <property type="component" value="Unassembled WGS sequence"/>
</dbReference>
<evidence type="ECO:0000259" key="1">
    <source>
        <dbReference type="Pfam" id="PF19502"/>
    </source>
</evidence>
<feature type="domain" description="DUF6036" evidence="1">
    <location>
        <begin position="6"/>
        <end position="165"/>
    </location>
</feature>
<dbReference type="Gene3D" id="3.30.460.40">
    <property type="match status" value="1"/>
</dbReference>
<evidence type="ECO:0000313" key="2">
    <source>
        <dbReference type="EMBL" id="OGL39622.1"/>
    </source>
</evidence>
<dbReference type="AlphaFoldDB" id="A0A1F7RDJ4"/>
<protein>
    <recommendedName>
        <fullName evidence="1">DUF6036 domain-containing protein</fullName>
    </recommendedName>
</protein>
<dbReference type="SUPFAM" id="SSF81301">
    <property type="entry name" value="Nucleotidyltransferase"/>
    <property type="match status" value="1"/>
</dbReference>
<dbReference type="Pfam" id="PF19502">
    <property type="entry name" value="DUF6036"/>
    <property type="match status" value="1"/>
</dbReference>
<organism evidence="2 3">
    <name type="scientific">Candidatus Schekmanbacteria bacterium GWA2_38_11</name>
    <dbReference type="NCBI Taxonomy" id="1817876"/>
    <lineage>
        <taxon>Bacteria</taxon>
        <taxon>Candidatus Schekmaniibacteriota</taxon>
    </lineage>
</organism>
<evidence type="ECO:0000313" key="3">
    <source>
        <dbReference type="Proteomes" id="UP000178526"/>
    </source>
</evidence>
<dbReference type="EMBL" id="MGDB01000114">
    <property type="protein sequence ID" value="OGL39622.1"/>
    <property type="molecule type" value="Genomic_DNA"/>
</dbReference>
<dbReference type="InterPro" id="IPR045792">
    <property type="entry name" value="DUF6036"/>
</dbReference>
<name>A0A1F7RDJ4_9BACT</name>
<reference evidence="2 3" key="1">
    <citation type="journal article" date="2016" name="Nat. Commun.">
        <title>Thousands of microbial genomes shed light on interconnected biogeochemical processes in an aquifer system.</title>
        <authorList>
            <person name="Anantharaman K."/>
            <person name="Brown C.T."/>
            <person name="Hug L.A."/>
            <person name="Sharon I."/>
            <person name="Castelle C.J."/>
            <person name="Probst A.J."/>
            <person name="Thomas B.C."/>
            <person name="Singh A."/>
            <person name="Wilkins M.J."/>
            <person name="Karaoz U."/>
            <person name="Brodie E.L."/>
            <person name="Williams K.H."/>
            <person name="Hubbard S.S."/>
            <person name="Banfield J.F."/>
        </authorList>
    </citation>
    <scope>NUCLEOTIDE SEQUENCE [LARGE SCALE GENOMIC DNA]</scope>
</reference>
<accession>A0A1F7RDJ4</accession>
<comment type="caution">
    <text evidence="2">The sequence shown here is derived from an EMBL/GenBank/DDBJ whole genome shotgun (WGS) entry which is preliminary data.</text>
</comment>
<sequence length="183" mass="20978">MFEELIVRITGALDKYRIPYMIIGGQAVLFYGSPRLTRDIDITLGISINRVSEIIEVLKDIGLKIIPENFEDFVKKTFVLPARDEGTQIRVDFIFSFTPYETQAIKKAKKVTVSGEEVFFASPEDVIIHKIFAGRPRDLEDVRVIILKNPAIDIQYIKEWLKEFDKSSEGEGFLRTFEEILGS</sequence>
<dbReference type="InterPro" id="IPR043519">
    <property type="entry name" value="NT_sf"/>
</dbReference>